<comment type="subcellular location">
    <subcellularLocation>
        <location evidence="1">Membrane</location>
        <topology evidence="1">Multi-pass membrane protein</topology>
    </subcellularLocation>
</comment>
<comment type="caution">
    <text evidence="12">The sequence shown here is derived from an EMBL/GenBank/DDBJ whole genome shotgun (WGS) entry which is preliminary data.</text>
</comment>
<evidence type="ECO:0000256" key="6">
    <source>
        <dbReference type="ARBA" id="ARBA00023002"/>
    </source>
</evidence>
<name>A0A1G1WN53_9BACT</name>
<evidence type="ECO:0000313" key="12">
    <source>
        <dbReference type="EMBL" id="OGY29156.1"/>
    </source>
</evidence>
<evidence type="ECO:0000256" key="2">
    <source>
        <dbReference type="ARBA" id="ARBA00006214"/>
    </source>
</evidence>
<feature type="transmembrane region" description="Helical" evidence="10">
    <location>
        <begin position="111"/>
        <end position="134"/>
    </location>
</feature>
<feature type="transmembrane region" description="Helical" evidence="10">
    <location>
        <begin position="7"/>
        <end position="28"/>
    </location>
</feature>
<dbReference type="SMART" id="SM00756">
    <property type="entry name" value="VKc"/>
    <property type="match status" value="1"/>
</dbReference>
<dbReference type="PANTHER" id="PTHR34573:SF1">
    <property type="entry name" value="VITAMIN K EPOXIDE REDUCTASE DOMAIN-CONTAINING PROTEIN"/>
    <property type="match status" value="1"/>
</dbReference>
<dbReference type="Gene3D" id="1.20.1440.130">
    <property type="entry name" value="VKOR domain"/>
    <property type="match status" value="1"/>
</dbReference>
<evidence type="ECO:0000256" key="8">
    <source>
        <dbReference type="ARBA" id="ARBA00023157"/>
    </source>
</evidence>
<dbReference type="Pfam" id="PF07884">
    <property type="entry name" value="VKOR"/>
    <property type="match status" value="1"/>
</dbReference>
<keyword evidence="7 10" id="KW-0472">Membrane</keyword>
<dbReference type="GO" id="GO:0048038">
    <property type="term" value="F:quinone binding"/>
    <property type="evidence" value="ECO:0007669"/>
    <property type="project" value="UniProtKB-KW"/>
</dbReference>
<feature type="domain" description="Vitamin K epoxide reductase" evidence="11">
    <location>
        <begin position="2"/>
        <end position="136"/>
    </location>
</feature>
<feature type="transmembrane region" description="Helical" evidence="10">
    <location>
        <begin position="48"/>
        <end position="73"/>
    </location>
</feature>
<dbReference type="GO" id="GO:0016491">
    <property type="term" value="F:oxidoreductase activity"/>
    <property type="evidence" value="ECO:0007669"/>
    <property type="project" value="UniProtKB-KW"/>
</dbReference>
<protein>
    <recommendedName>
        <fullName evidence="11">Vitamin K epoxide reductase domain-containing protein</fullName>
    </recommendedName>
</protein>
<dbReference type="InterPro" id="IPR038354">
    <property type="entry name" value="VKOR_sf"/>
</dbReference>
<dbReference type="AlphaFoldDB" id="A0A1G1WN53"/>
<keyword evidence="9" id="KW-0676">Redox-active center</keyword>
<evidence type="ECO:0000256" key="7">
    <source>
        <dbReference type="ARBA" id="ARBA00023136"/>
    </source>
</evidence>
<evidence type="ECO:0000256" key="5">
    <source>
        <dbReference type="ARBA" id="ARBA00022989"/>
    </source>
</evidence>
<comment type="similarity">
    <text evidence="2">Belongs to the VKOR family.</text>
</comment>
<dbReference type="PANTHER" id="PTHR34573">
    <property type="entry name" value="VKC DOMAIN-CONTAINING PROTEIN"/>
    <property type="match status" value="1"/>
</dbReference>
<dbReference type="InterPro" id="IPR012932">
    <property type="entry name" value="VKOR"/>
</dbReference>
<keyword evidence="4" id="KW-0874">Quinone</keyword>
<dbReference type="CDD" id="cd12916">
    <property type="entry name" value="VKOR_1"/>
    <property type="match status" value="1"/>
</dbReference>
<proteinExistence type="inferred from homology"/>
<evidence type="ECO:0000256" key="1">
    <source>
        <dbReference type="ARBA" id="ARBA00004141"/>
    </source>
</evidence>
<evidence type="ECO:0000256" key="9">
    <source>
        <dbReference type="ARBA" id="ARBA00023284"/>
    </source>
</evidence>
<keyword evidence="8" id="KW-1015">Disulfide bond</keyword>
<keyword evidence="5 10" id="KW-1133">Transmembrane helix</keyword>
<dbReference type="STRING" id="1802603.A3F35_03140"/>
<evidence type="ECO:0000259" key="11">
    <source>
        <dbReference type="SMART" id="SM00756"/>
    </source>
</evidence>
<dbReference type="EMBL" id="MHCZ01000040">
    <property type="protein sequence ID" value="OGY29156.1"/>
    <property type="molecule type" value="Genomic_DNA"/>
</dbReference>
<keyword evidence="6" id="KW-0560">Oxidoreductase</keyword>
<dbReference type="GO" id="GO:0016020">
    <property type="term" value="C:membrane"/>
    <property type="evidence" value="ECO:0007669"/>
    <property type="project" value="UniProtKB-SubCell"/>
</dbReference>
<dbReference type="Proteomes" id="UP000178068">
    <property type="component" value="Unassembled WGS sequence"/>
</dbReference>
<reference evidence="12 13" key="1">
    <citation type="journal article" date="2016" name="Nat. Commun.">
        <title>Thousands of microbial genomes shed light on interconnected biogeochemical processes in an aquifer system.</title>
        <authorList>
            <person name="Anantharaman K."/>
            <person name="Brown C.T."/>
            <person name="Hug L.A."/>
            <person name="Sharon I."/>
            <person name="Castelle C.J."/>
            <person name="Probst A.J."/>
            <person name="Thomas B.C."/>
            <person name="Singh A."/>
            <person name="Wilkins M.J."/>
            <person name="Karaoz U."/>
            <person name="Brodie E.L."/>
            <person name="Williams K.H."/>
            <person name="Hubbard S.S."/>
            <person name="Banfield J.F."/>
        </authorList>
    </citation>
    <scope>NUCLEOTIDE SEQUENCE [LARGE SCALE GENOMIC DNA]</scope>
</reference>
<gene>
    <name evidence="12" type="ORF">A3F35_03140</name>
</gene>
<accession>A0A1G1WN53</accession>
<keyword evidence="3 10" id="KW-0812">Transmembrane</keyword>
<dbReference type="InterPro" id="IPR044698">
    <property type="entry name" value="VKOR/LTO1"/>
</dbReference>
<evidence type="ECO:0000313" key="13">
    <source>
        <dbReference type="Proteomes" id="UP000178068"/>
    </source>
</evidence>
<sequence>MGIYLNRIIFFLTLSGLAISFYLLYTYTASSPIVCLNSGCETVRASPYAYFFGVPLPAFGALMYVGIFVLSFLRTTLSKNQSGKIAKAILSFSFVGVAISAYLTYLEAFKIHAYCLWCVSSAVVISLIFLVSLFEVRRLDANSA</sequence>
<feature type="transmembrane region" description="Helical" evidence="10">
    <location>
        <begin position="85"/>
        <end position="105"/>
    </location>
</feature>
<evidence type="ECO:0000256" key="10">
    <source>
        <dbReference type="SAM" id="Phobius"/>
    </source>
</evidence>
<organism evidence="12 13">
    <name type="scientific">Candidatus Woykebacteria bacterium RIFCSPHIGHO2_12_FULL_45_10</name>
    <dbReference type="NCBI Taxonomy" id="1802603"/>
    <lineage>
        <taxon>Bacteria</taxon>
        <taxon>Candidatus Woykeibacteriota</taxon>
    </lineage>
</organism>
<evidence type="ECO:0000256" key="4">
    <source>
        <dbReference type="ARBA" id="ARBA00022719"/>
    </source>
</evidence>
<evidence type="ECO:0000256" key="3">
    <source>
        <dbReference type="ARBA" id="ARBA00022692"/>
    </source>
</evidence>